<feature type="compositionally biased region" description="Gly residues" evidence="22">
    <location>
        <begin position="409"/>
        <end position="433"/>
    </location>
</feature>
<comment type="subcellular location">
    <subcellularLocation>
        <location evidence="3">Cell projection</location>
        <location evidence="3">Filopodium tip</location>
    </subcellularLocation>
    <subcellularLocation>
        <location evidence="1">Cytoplasm</location>
        <location evidence="1">Stress granule</location>
    </subcellularLocation>
    <subcellularLocation>
        <location evidence="2">Perikaryon</location>
    </subcellularLocation>
    <subcellularLocation>
        <location evidence="16">Postsynaptic cell membrane</location>
    </subcellularLocation>
    <subcellularLocation>
        <location evidence="18">Presynaptic cell membrane</location>
    </subcellularLocation>
    <subcellularLocation>
        <location evidence="17">Synapse</location>
        <location evidence="17">Synaptosome</location>
    </subcellularLocation>
</comment>
<feature type="domain" description="Agenet-like" evidence="23">
    <location>
        <begin position="4"/>
        <end position="50"/>
    </location>
</feature>
<dbReference type="FunFam" id="2.30.30.140:FF:000002">
    <property type="entry name" value="Fragile X mental retardation 1, isoform CRA_e"/>
    <property type="match status" value="1"/>
</dbReference>
<dbReference type="GO" id="GO:0048513">
    <property type="term" value="P:animal organ development"/>
    <property type="evidence" value="ECO:0007669"/>
    <property type="project" value="TreeGrafter"/>
</dbReference>
<protein>
    <recommendedName>
        <fullName evidence="23">Agenet-like domain-containing protein</fullName>
    </recommendedName>
</protein>
<dbReference type="GeneTree" id="ENSGT00950000183189"/>
<dbReference type="Proteomes" id="UP001501940">
    <property type="component" value="Chromosome 13"/>
</dbReference>
<dbReference type="GO" id="GO:0099577">
    <property type="term" value="P:regulation of translation at presynapse, modulating synaptic transmission"/>
    <property type="evidence" value="ECO:0007669"/>
    <property type="project" value="TreeGrafter"/>
</dbReference>
<proteinExistence type="inferred from homology"/>
<dbReference type="InterPro" id="IPR022034">
    <property type="entry name" value="FMR1-like_C_core"/>
</dbReference>
<dbReference type="InterPro" id="IPR040148">
    <property type="entry name" value="FMR1"/>
</dbReference>
<dbReference type="PANTHER" id="PTHR10603">
    <property type="entry name" value="FRAGILE X MENTAL RETARDATION SYNDROME-RELATED PROTEIN"/>
    <property type="match status" value="1"/>
</dbReference>
<dbReference type="GO" id="GO:0043488">
    <property type="term" value="P:regulation of mRNA stability"/>
    <property type="evidence" value="ECO:0007669"/>
    <property type="project" value="TreeGrafter"/>
</dbReference>
<comment type="function">
    <text evidence="19">Multifunctional polyribosome-associated RNA-binding protein that plays a central role in neuronal development and synaptic plasticity through the regulation of alternative mRNA splicing, mRNA stability, mRNA dendritic transport and postsynaptic local protein synthesis of target mRNAs. Acts as an mRNA regulator by mediating formation of some phase-separated membraneless compartment: undergoes liquid-liquid phase separation upon binding to target mRNAs, leading to assemble mRNAs into cytoplasmic ribonucleoprotein granules that concentrate mRNAs with associated regulatory factors. Binds poly(G) and poly(U), and to a lower extent poly(A) and poly(C). Forms a cytoplasmic messenger ribonucleoprotein (mRNP) network by packaging long mRNAs, serving as a scaffold that recruits proteins and signaling molecules. This network facilitates signaling reactions by maintaining proximity between kinases and substrates.</text>
</comment>
<keyword evidence="7" id="KW-0771">Synaptosome</keyword>
<reference evidence="24 25" key="1">
    <citation type="submission" date="2022-01" db="EMBL/GenBank/DDBJ databases">
        <title>A chromosome-scale genome assembly of the false clownfish, Amphiprion ocellaris.</title>
        <authorList>
            <person name="Ryu T."/>
        </authorList>
    </citation>
    <scope>NUCLEOTIDE SEQUENCE [LARGE SCALE GENOMIC DNA]</scope>
</reference>
<keyword evidence="14" id="KW-0966">Cell projection</keyword>
<dbReference type="Gene3D" id="2.30.30.140">
    <property type="match status" value="2"/>
</dbReference>
<keyword evidence="9" id="KW-0810">Translation regulation</keyword>
<keyword evidence="6" id="KW-0678">Repressor</keyword>
<evidence type="ECO:0000256" key="19">
    <source>
        <dbReference type="ARBA" id="ARBA00059009"/>
    </source>
</evidence>
<dbReference type="FunFam" id="3.30.1370.10:FF:000004">
    <property type="entry name" value="Fragile X mental retardation 1, isoform CRA_e"/>
    <property type="match status" value="1"/>
</dbReference>
<dbReference type="Ensembl" id="ENSAOCT00000082106.1">
    <property type="protein sequence ID" value="ENSAOCP00000047532.1"/>
    <property type="gene ID" value="ENSAOCG00000008025.2"/>
</dbReference>
<dbReference type="InterPro" id="IPR047440">
    <property type="entry name" value="KH_I_FMR1_rpt2"/>
</dbReference>
<reference evidence="24" key="3">
    <citation type="submission" date="2025-09" db="UniProtKB">
        <authorList>
            <consortium name="Ensembl"/>
        </authorList>
    </citation>
    <scope>IDENTIFICATION</scope>
</reference>
<keyword evidence="10 21" id="KW-0694">RNA-binding</keyword>
<dbReference type="InterPro" id="IPR036612">
    <property type="entry name" value="KH_dom_type_1_sf"/>
</dbReference>
<evidence type="ECO:0000256" key="7">
    <source>
        <dbReference type="ARBA" id="ARBA00022599"/>
    </source>
</evidence>
<dbReference type="GO" id="GO:0007399">
    <property type="term" value="P:nervous system development"/>
    <property type="evidence" value="ECO:0007669"/>
    <property type="project" value="UniProtKB-KW"/>
</dbReference>
<evidence type="ECO:0000256" key="14">
    <source>
        <dbReference type="ARBA" id="ARBA00023273"/>
    </source>
</evidence>
<evidence type="ECO:0000256" key="22">
    <source>
        <dbReference type="SAM" id="MobiDB-lite"/>
    </source>
</evidence>
<sequence>MEELVVEVRGTSGAFYKAFVKDVHEGSVTVAFENNWQPERQIPFQDVRFPPPTGFCKEINESDEVEVYSRANDKEPCGWWLAKVRMVKGEFYVIEYAACDATLNEIVTLERLRPVNPNKPATKNTFIKIRLDVPEDLRQMCSKESAHKDFKKAVGAFSVTYDSEKKQLVILSVNEVTTKRANMMSDMHFRSLRTKLSLITRNEEANRQLESSRQLASRFHEQFAVRDDLMGLAIGTHGANIQQARKVPGVTNIDLDEETCTFHIYGEDQDAVRIARSFLEFSEDVIKVPRNLVGKVIGKNGKLIQEVVDKSGVVRVRIEPENDKKPSAAAAAAADEGMVPFVFVGTKESISNATVLLDYHLNYLKEVDQLRLERLQIDEQLRQIGGGGGGGGTGPRNPKDKTYVFDNGMGLGMGRGAGGGGGGGKPYAGGGRGGRGRRGGGAAFASGTNSEASNASETESDHRDELSDWSLAPTEELMTGGGTLPRRTDGRKRGGGGGPSSSQGGISAGGENQSRHHHQRPIRDRGMKKDKQDAPALVNGVS</sequence>
<dbReference type="GO" id="GO:0045727">
    <property type="term" value="P:positive regulation of translation"/>
    <property type="evidence" value="ECO:0007669"/>
    <property type="project" value="TreeGrafter"/>
</dbReference>
<evidence type="ECO:0000256" key="12">
    <source>
        <dbReference type="ARBA" id="ARBA00023018"/>
    </source>
</evidence>
<reference evidence="24" key="2">
    <citation type="submission" date="2025-08" db="UniProtKB">
        <authorList>
            <consortium name="Ensembl"/>
        </authorList>
    </citation>
    <scope>IDENTIFICATION</scope>
</reference>
<dbReference type="InterPro" id="IPR047431">
    <property type="entry name" value="Tudor_Agenet_FMR1_rpt1"/>
</dbReference>
<evidence type="ECO:0000256" key="4">
    <source>
        <dbReference type="ARBA" id="ARBA00006633"/>
    </source>
</evidence>
<accession>A0AAQ5Y3F9</accession>
<dbReference type="PROSITE" id="PS51641">
    <property type="entry name" value="AGENET_LIKE"/>
    <property type="match status" value="2"/>
</dbReference>
<evidence type="ECO:0000256" key="9">
    <source>
        <dbReference type="ARBA" id="ARBA00022845"/>
    </source>
</evidence>
<dbReference type="PANTHER" id="PTHR10603:SF4">
    <property type="entry name" value="FRAGILE X MESSENGER RIBONUCLEOPROTEIN 1"/>
    <property type="match status" value="1"/>
</dbReference>
<feature type="compositionally biased region" description="Low complexity" evidence="22">
    <location>
        <begin position="443"/>
        <end position="457"/>
    </location>
</feature>
<comment type="similarity">
    <text evidence="4">Belongs to the FMR1 family.</text>
</comment>
<dbReference type="FunFam" id="2.30.30.140:FF:000001">
    <property type="entry name" value="Fragile X mental retardation 1, isoform CRA_e"/>
    <property type="match status" value="1"/>
</dbReference>
<dbReference type="GO" id="GO:0043204">
    <property type="term" value="C:perikaryon"/>
    <property type="evidence" value="ECO:0007669"/>
    <property type="project" value="UniProtKB-SubCell"/>
</dbReference>
<evidence type="ECO:0000256" key="21">
    <source>
        <dbReference type="PROSITE-ProRule" id="PRU00117"/>
    </source>
</evidence>
<dbReference type="Pfam" id="PF12235">
    <property type="entry name" value="FXMRP1_C_core"/>
    <property type="match status" value="1"/>
</dbReference>
<evidence type="ECO:0000256" key="1">
    <source>
        <dbReference type="ARBA" id="ARBA00004210"/>
    </source>
</evidence>
<dbReference type="CDD" id="cd22509">
    <property type="entry name" value="KH_I_FMR1_rpt2"/>
    <property type="match status" value="1"/>
</dbReference>
<dbReference type="GO" id="GO:0045211">
    <property type="term" value="C:postsynaptic membrane"/>
    <property type="evidence" value="ECO:0007669"/>
    <property type="project" value="UniProtKB-SubCell"/>
</dbReference>
<dbReference type="AlphaFoldDB" id="A0AAQ5Y3F9"/>
<evidence type="ECO:0000256" key="20">
    <source>
        <dbReference type="ARBA" id="ARBA00062475"/>
    </source>
</evidence>
<dbReference type="GO" id="GO:0032433">
    <property type="term" value="C:filopodium tip"/>
    <property type="evidence" value="ECO:0007669"/>
    <property type="project" value="UniProtKB-SubCell"/>
</dbReference>
<evidence type="ECO:0000256" key="10">
    <source>
        <dbReference type="ARBA" id="ARBA00022884"/>
    </source>
</evidence>
<dbReference type="InterPro" id="IPR008395">
    <property type="entry name" value="Agenet-like_dom"/>
</dbReference>
<dbReference type="GO" id="GO:0043005">
    <property type="term" value="C:neuron projection"/>
    <property type="evidence" value="ECO:0007669"/>
    <property type="project" value="UniProtKB-KW"/>
</dbReference>
<dbReference type="GO" id="GO:0010494">
    <property type="term" value="C:cytoplasmic stress granule"/>
    <property type="evidence" value="ECO:0007669"/>
    <property type="project" value="UniProtKB-SubCell"/>
</dbReference>
<gene>
    <name evidence="24" type="primary">FMR1</name>
</gene>
<dbReference type="InterPro" id="IPR004087">
    <property type="entry name" value="KH_dom"/>
</dbReference>
<evidence type="ECO:0000256" key="6">
    <source>
        <dbReference type="ARBA" id="ARBA00022491"/>
    </source>
</evidence>
<evidence type="ECO:0000256" key="17">
    <source>
        <dbReference type="ARBA" id="ARBA00034102"/>
    </source>
</evidence>
<dbReference type="InterPro" id="IPR041560">
    <property type="entry name" value="Tudor_FRM1"/>
</dbReference>
<evidence type="ECO:0000256" key="16">
    <source>
        <dbReference type="ARBA" id="ARBA00034100"/>
    </source>
</evidence>
<dbReference type="CDD" id="cd20474">
    <property type="entry name" value="Tudor_Agenet_FMR1_rpt2"/>
    <property type="match status" value="1"/>
</dbReference>
<dbReference type="CDD" id="cd20471">
    <property type="entry name" value="Tudor_Agenet_FMR1_rpt1"/>
    <property type="match status" value="1"/>
</dbReference>
<dbReference type="Pfam" id="PF18336">
    <property type="entry name" value="Tudor_FRX1"/>
    <property type="match status" value="1"/>
</dbReference>
<evidence type="ECO:0000256" key="15">
    <source>
        <dbReference type="ARBA" id="ARBA00023274"/>
    </source>
</evidence>
<dbReference type="InterPro" id="IPR047436">
    <property type="entry name" value="Tudor_Agenet_FMR1_rpt2"/>
</dbReference>
<keyword evidence="13" id="KW-0628">Postsynaptic cell membrane</keyword>
<evidence type="ECO:0000256" key="8">
    <source>
        <dbReference type="ARBA" id="ARBA00022737"/>
    </source>
</evidence>
<name>A0AAQ5Y3F9_AMPOC</name>
<evidence type="ECO:0000313" key="25">
    <source>
        <dbReference type="Proteomes" id="UP001501940"/>
    </source>
</evidence>
<keyword evidence="13" id="KW-0472">Membrane</keyword>
<evidence type="ECO:0000256" key="11">
    <source>
        <dbReference type="ARBA" id="ARBA00022902"/>
    </source>
</evidence>
<dbReference type="InterPro" id="IPR040472">
    <property type="entry name" value="FMRP_KH0"/>
</dbReference>
<keyword evidence="11" id="KW-0524">Neurogenesis</keyword>
<dbReference type="GO" id="GO:0045182">
    <property type="term" value="F:translation regulator activity"/>
    <property type="evidence" value="ECO:0007669"/>
    <property type="project" value="TreeGrafter"/>
</dbReference>
<dbReference type="Gene3D" id="3.30.1370.10">
    <property type="entry name" value="K Homology domain, type 1"/>
    <property type="match status" value="2"/>
</dbReference>
<feature type="region of interest" description="Disordered" evidence="22">
    <location>
        <begin position="382"/>
        <end position="542"/>
    </location>
</feature>
<dbReference type="Pfam" id="PF00013">
    <property type="entry name" value="KH_1"/>
    <property type="match status" value="2"/>
</dbReference>
<evidence type="ECO:0000256" key="18">
    <source>
        <dbReference type="ARBA" id="ARBA00034111"/>
    </source>
</evidence>
<dbReference type="Pfam" id="PF17904">
    <property type="entry name" value="KH_9"/>
    <property type="match status" value="1"/>
</dbReference>
<dbReference type="FunFam" id="3.30.1370.10:FF:000054">
    <property type="entry name" value="Fragile X mental retardation protein 1"/>
    <property type="match status" value="1"/>
</dbReference>
<dbReference type="SMART" id="SM00322">
    <property type="entry name" value="KH"/>
    <property type="match status" value="2"/>
</dbReference>
<keyword evidence="8" id="KW-0677">Repeat</keyword>
<evidence type="ECO:0000256" key="3">
    <source>
        <dbReference type="ARBA" id="ARBA00004495"/>
    </source>
</evidence>
<keyword evidence="12" id="KW-0770">Synapse</keyword>
<evidence type="ECO:0000259" key="23">
    <source>
        <dbReference type="PROSITE" id="PS51641"/>
    </source>
</evidence>
<feature type="compositionally biased region" description="Gly residues" evidence="22">
    <location>
        <begin position="384"/>
        <end position="394"/>
    </location>
</feature>
<evidence type="ECO:0000256" key="5">
    <source>
        <dbReference type="ARBA" id="ARBA00022490"/>
    </source>
</evidence>
<dbReference type="GO" id="GO:0003730">
    <property type="term" value="F:mRNA 3'-UTR binding"/>
    <property type="evidence" value="ECO:0007669"/>
    <property type="project" value="TreeGrafter"/>
</dbReference>
<organism evidence="24 25">
    <name type="scientific">Amphiprion ocellaris</name>
    <name type="common">Clown anemonefish</name>
    <dbReference type="NCBI Taxonomy" id="80972"/>
    <lineage>
        <taxon>Eukaryota</taxon>
        <taxon>Metazoa</taxon>
        <taxon>Chordata</taxon>
        <taxon>Craniata</taxon>
        <taxon>Vertebrata</taxon>
        <taxon>Euteleostomi</taxon>
        <taxon>Actinopterygii</taxon>
        <taxon>Neopterygii</taxon>
        <taxon>Teleostei</taxon>
        <taxon>Neoteleostei</taxon>
        <taxon>Acanthomorphata</taxon>
        <taxon>Ovalentaria</taxon>
        <taxon>Pomacentridae</taxon>
        <taxon>Amphiprion</taxon>
    </lineage>
</organism>
<dbReference type="GO" id="GO:0048170">
    <property type="term" value="P:positive regulation of long-term neuronal synaptic plasticity"/>
    <property type="evidence" value="ECO:0007669"/>
    <property type="project" value="TreeGrafter"/>
</dbReference>
<dbReference type="InterPro" id="IPR004088">
    <property type="entry name" value="KH_dom_type_1"/>
</dbReference>
<dbReference type="Pfam" id="PF05641">
    <property type="entry name" value="Agenet"/>
    <property type="match status" value="1"/>
</dbReference>
<feature type="domain" description="Agenet-like" evidence="23">
    <location>
        <begin position="63"/>
        <end position="115"/>
    </location>
</feature>
<dbReference type="GO" id="GO:1990904">
    <property type="term" value="C:ribonucleoprotein complex"/>
    <property type="evidence" value="ECO:0007669"/>
    <property type="project" value="UniProtKB-KW"/>
</dbReference>
<dbReference type="SUPFAM" id="SSF54791">
    <property type="entry name" value="Eukaryotic type KH-domain (KH-domain type I)"/>
    <property type="match status" value="2"/>
</dbReference>
<dbReference type="GO" id="GO:0042734">
    <property type="term" value="C:presynaptic membrane"/>
    <property type="evidence" value="ECO:0007669"/>
    <property type="project" value="UniProtKB-SubCell"/>
</dbReference>
<evidence type="ECO:0000313" key="24">
    <source>
        <dbReference type="Ensembl" id="ENSAOCP00000047532.1"/>
    </source>
</evidence>
<dbReference type="PROSITE" id="PS50084">
    <property type="entry name" value="KH_TYPE_1"/>
    <property type="match status" value="2"/>
</dbReference>
<evidence type="ECO:0000256" key="13">
    <source>
        <dbReference type="ARBA" id="ARBA00023257"/>
    </source>
</evidence>
<dbReference type="GO" id="GO:0051028">
    <property type="term" value="P:mRNA transport"/>
    <property type="evidence" value="ECO:0007669"/>
    <property type="project" value="TreeGrafter"/>
</dbReference>
<feature type="compositionally biased region" description="Basic and acidic residues" evidence="22">
    <location>
        <begin position="521"/>
        <end position="533"/>
    </location>
</feature>
<keyword evidence="25" id="KW-1185">Reference proteome</keyword>
<comment type="subunit">
    <text evidence="20">Homodimer. Heterodimer.</text>
</comment>
<dbReference type="CDD" id="cd22512">
    <property type="entry name" value="KH_I_FMR1_rpt3"/>
    <property type="match status" value="1"/>
</dbReference>
<keyword evidence="15" id="KW-0687">Ribonucleoprotein</keyword>
<keyword evidence="5" id="KW-0963">Cytoplasm</keyword>
<dbReference type="GO" id="GO:0005634">
    <property type="term" value="C:nucleus"/>
    <property type="evidence" value="ECO:0007669"/>
    <property type="project" value="TreeGrafter"/>
</dbReference>
<evidence type="ECO:0000256" key="2">
    <source>
        <dbReference type="ARBA" id="ARBA00004484"/>
    </source>
</evidence>